<reference evidence="4" key="1">
    <citation type="submission" date="2016-11" db="EMBL/GenBank/DDBJ databases">
        <title>Halolamina sediminis sp. nov., an extremely halophilic archaeon isolated from solar salt.</title>
        <authorList>
            <person name="Koh H.-W."/>
            <person name="Rani S."/>
            <person name="Park S.-J."/>
        </authorList>
    </citation>
    <scope>NUCLEOTIDE SEQUENCE [LARGE SCALE GENOMIC DNA]</scope>
    <source>
        <strain evidence="4">Hb3</strain>
    </source>
</reference>
<dbReference type="CDD" id="cd13640">
    <property type="entry name" value="PBP2_ChoX"/>
    <property type="match status" value="1"/>
</dbReference>
<feature type="signal peptide" evidence="1">
    <location>
        <begin position="1"/>
        <end position="29"/>
    </location>
</feature>
<keyword evidence="1" id="KW-0732">Signal</keyword>
<evidence type="ECO:0000256" key="1">
    <source>
        <dbReference type="SAM" id="SignalP"/>
    </source>
</evidence>
<organism evidence="3 4">
    <name type="scientific">Halomonas aestuarii</name>
    <dbReference type="NCBI Taxonomy" id="1897729"/>
    <lineage>
        <taxon>Bacteria</taxon>
        <taxon>Pseudomonadati</taxon>
        <taxon>Pseudomonadota</taxon>
        <taxon>Gammaproteobacteria</taxon>
        <taxon>Oceanospirillales</taxon>
        <taxon>Halomonadaceae</taxon>
        <taxon>Halomonas</taxon>
    </lineage>
</organism>
<sequence length="324" mass="35429">MKLPNRSMTLALAGSLLAVPLAWSTAAQAEESAEVRFSVPAWPGVTVKTALAATLLETLGYEPQQQELGSTITYEALQQNELDVFLAAWLPAQQGMYDSSFEGDDVRLVDLGNNVDGARLGFAVPTYVYDAGVTSAEDLADDEIAEKLDRTIYSIEVGSGMSDTLNEGVENDTYGLGDWNLSETSTPGMLSAVDAAINREEWIIFAGWTPHWMNIEYDVKYLDDTQDMWGPGGGRSDVRTLVTTEFAEASPNATRLLDQLEFSADDQSAMIRGFSYEERDPEVVAVDWMRAHPAKVKAFLEGVTTREGDPAWPVVQQALEIPDA</sequence>
<proteinExistence type="predicted"/>
<feature type="chain" id="PRO_5012927075" evidence="1">
    <location>
        <begin position="30"/>
        <end position="324"/>
    </location>
</feature>
<dbReference type="Pfam" id="PF04069">
    <property type="entry name" value="OpuAC"/>
    <property type="match status" value="1"/>
</dbReference>
<dbReference type="Gene3D" id="3.40.190.10">
    <property type="entry name" value="Periplasmic binding protein-like II"/>
    <property type="match status" value="1"/>
</dbReference>
<evidence type="ECO:0000313" key="3">
    <source>
        <dbReference type="EMBL" id="APE30684.1"/>
    </source>
</evidence>
<dbReference type="KEGG" id="hsi:BOX17_06775"/>
<evidence type="ECO:0000259" key="2">
    <source>
        <dbReference type="Pfam" id="PF04069"/>
    </source>
</evidence>
<feature type="domain" description="ABC-type glycine betaine transport system substrate-binding" evidence="2">
    <location>
        <begin position="34"/>
        <end position="290"/>
    </location>
</feature>
<dbReference type="GO" id="GO:0042597">
    <property type="term" value="C:periplasmic space"/>
    <property type="evidence" value="ECO:0007669"/>
    <property type="project" value="InterPro"/>
</dbReference>
<dbReference type="AlphaFoldDB" id="A0A1J0VF74"/>
<accession>A0A1J0VF74</accession>
<name>A0A1J0VF74_9GAMM</name>
<dbReference type="InterPro" id="IPR017783">
    <property type="entry name" value="ABC_choline_sub-bd"/>
</dbReference>
<dbReference type="InterPro" id="IPR007210">
    <property type="entry name" value="ABC_Gly_betaine_transp_sub-bd"/>
</dbReference>
<dbReference type="GO" id="GO:0022857">
    <property type="term" value="F:transmembrane transporter activity"/>
    <property type="evidence" value="ECO:0007669"/>
    <property type="project" value="InterPro"/>
</dbReference>
<evidence type="ECO:0000313" key="4">
    <source>
        <dbReference type="Proteomes" id="UP000181985"/>
    </source>
</evidence>
<dbReference type="GO" id="GO:0015871">
    <property type="term" value="P:choline transport"/>
    <property type="evidence" value="ECO:0007669"/>
    <property type="project" value="InterPro"/>
</dbReference>
<dbReference type="OrthoDB" id="9787902at2"/>
<dbReference type="GO" id="GO:0043190">
    <property type="term" value="C:ATP-binding cassette (ABC) transporter complex"/>
    <property type="evidence" value="ECO:0007669"/>
    <property type="project" value="InterPro"/>
</dbReference>
<dbReference type="GO" id="GO:0033265">
    <property type="term" value="F:choline binding"/>
    <property type="evidence" value="ECO:0007669"/>
    <property type="project" value="InterPro"/>
</dbReference>
<dbReference type="Gene3D" id="3.40.190.100">
    <property type="entry name" value="Glycine betaine-binding periplasmic protein, domain 2"/>
    <property type="match status" value="1"/>
</dbReference>
<dbReference type="EMBL" id="CP018139">
    <property type="protein sequence ID" value="APE30684.1"/>
    <property type="molecule type" value="Genomic_DNA"/>
</dbReference>
<protein>
    <submittedName>
        <fullName evidence="3">Glycine/betaine ABC transporter</fullName>
    </submittedName>
</protein>
<gene>
    <name evidence="3" type="ORF">BOX17_06775</name>
</gene>
<dbReference type="Proteomes" id="UP000181985">
    <property type="component" value="Chromosome"/>
</dbReference>
<dbReference type="SUPFAM" id="SSF53850">
    <property type="entry name" value="Periplasmic binding protein-like II"/>
    <property type="match status" value="1"/>
</dbReference>
<keyword evidence="4" id="KW-1185">Reference proteome</keyword>
<dbReference type="RefSeq" id="WP_071942985.1">
    <property type="nucleotide sequence ID" value="NZ_CP018139.1"/>
</dbReference>